<accession>A0ABV2D0L7</accession>
<comment type="caution">
    <text evidence="2">The sequence shown here is derived from an EMBL/GenBank/DDBJ whole genome shotgun (WGS) entry which is preliminary data.</text>
</comment>
<keyword evidence="2" id="KW-0560">Oxidoreductase</keyword>
<name>A0ABV2D0L7_9SPHN</name>
<dbReference type="SUPFAM" id="SSF54909">
    <property type="entry name" value="Dimeric alpha+beta barrel"/>
    <property type="match status" value="1"/>
</dbReference>
<proteinExistence type="predicted"/>
<dbReference type="Proteomes" id="UP001548713">
    <property type="component" value="Unassembled WGS sequence"/>
</dbReference>
<evidence type="ECO:0000313" key="2">
    <source>
        <dbReference type="EMBL" id="MET1755416.1"/>
    </source>
</evidence>
<dbReference type="EMBL" id="JBEWLY010000013">
    <property type="protein sequence ID" value="MET1755416.1"/>
    <property type="molecule type" value="Genomic_DNA"/>
</dbReference>
<dbReference type="PANTHER" id="PTHR37811">
    <property type="entry name" value="BLL5343 PROTEIN"/>
    <property type="match status" value="1"/>
</dbReference>
<reference evidence="2 3" key="1">
    <citation type="submission" date="2024-07" db="EMBL/GenBank/DDBJ databases">
        <title>Novosphingobium kalidii RD2P27.</title>
        <authorList>
            <person name="Sun J.-Q."/>
        </authorList>
    </citation>
    <scope>NUCLEOTIDE SEQUENCE [LARGE SCALE GENOMIC DNA]</scope>
    <source>
        <strain evidence="2 3">RD2P27</strain>
    </source>
</reference>
<dbReference type="GO" id="GO:0004497">
    <property type="term" value="F:monooxygenase activity"/>
    <property type="evidence" value="ECO:0007669"/>
    <property type="project" value="UniProtKB-KW"/>
</dbReference>
<sequence length="103" mass="11678">MFLVVFRNRKRAEIDAAAYAADAARMLELAVQQPGYLAFKSYASEDGEVVAISEWADEATARAWARHVEHGPVQGRGLAEYYEDYTLFACANPRIHHFEREIT</sequence>
<feature type="domain" description="ABM" evidence="1">
    <location>
        <begin position="1"/>
        <end position="70"/>
    </location>
</feature>
<dbReference type="InterPro" id="IPR007138">
    <property type="entry name" value="ABM_dom"/>
</dbReference>
<dbReference type="PANTHER" id="PTHR37811:SF2">
    <property type="entry name" value="ABM DOMAIN-CONTAINING PROTEIN"/>
    <property type="match status" value="1"/>
</dbReference>
<evidence type="ECO:0000259" key="1">
    <source>
        <dbReference type="Pfam" id="PF03992"/>
    </source>
</evidence>
<protein>
    <submittedName>
        <fullName evidence="2">Antibiotic biosynthesis monooxygenase</fullName>
    </submittedName>
</protein>
<keyword evidence="2" id="KW-0503">Monooxygenase</keyword>
<dbReference type="Pfam" id="PF03992">
    <property type="entry name" value="ABM"/>
    <property type="match status" value="1"/>
</dbReference>
<evidence type="ECO:0000313" key="3">
    <source>
        <dbReference type="Proteomes" id="UP001548713"/>
    </source>
</evidence>
<organism evidence="2 3">
    <name type="scientific">Novosphingobium kalidii</name>
    <dbReference type="NCBI Taxonomy" id="3230299"/>
    <lineage>
        <taxon>Bacteria</taxon>
        <taxon>Pseudomonadati</taxon>
        <taxon>Pseudomonadota</taxon>
        <taxon>Alphaproteobacteria</taxon>
        <taxon>Sphingomonadales</taxon>
        <taxon>Sphingomonadaceae</taxon>
        <taxon>Novosphingobium</taxon>
    </lineage>
</organism>
<keyword evidence="3" id="KW-1185">Reference proteome</keyword>
<dbReference type="InterPro" id="IPR011008">
    <property type="entry name" value="Dimeric_a/b-barrel"/>
</dbReference>
<dbReference type="Gene3D" id="3.30.70.100">
    <property type="match status" value="1"/>
</dbReference>
<dbReference type="RefSeq" id="WP_353983877.1">
    <property type="nucleotide sequence ID" value="NZ_JBEWLY010000013.1"/>
</dbReference>
<gene>
    <name evidence="2" type="ORF">ABVV53_08080</name>
</gene>
<dbReference type="InterPro" id="IPR052936">
    <property type="entry name" value="Jasmonate_Hydroxylase-like"/>
</dbReference>